<protein>
    <submittedName>
        <fullName evidence="2">Uncharacterized protein</fullName>
    </submittedName>
</protein>
<dbReference type="AlphaFoldDB" id="A0A2B4RSX8"/>
<dbReference type="EMBL" id="LSMT01000365">
    <property type="protein sequence ID" value="PFX19355.1"/>
    <property type="molecule type" value="Genomic_DNA"/>
</dbReference>
<evidence type="ECO:0000313" key="2">
    <source>
        <dbReference type="EMBL" id="PFX19355.1"/>
    </source>
</evidence>
<evidence type="ECO:0000313" key="3">
    <source>
        <dbReference type="Proteomes" id="UP000225706"/>
    </source>
</evidence>
<dbReference type="Proteomes" id="UP000225706">
    <property type="component" value="Unassembled WGS sequence"/>
</dbReference>
<reference evidence="3" key="1">
    <citation type="journal article" date="2017" name="bioRxiv">
        <title>Comparative analysis of the genomes of Stylophora pistillata and Acropora digitifera provides evidence for extensive differences between species of corals.</title>
        <authorList>
            <person name="Voolstra C.R."/>
            <person name="Li Y."/>
            <person name="Liew Y.J."/>
            <person name="Baumgarten S."/>
            <person name="Zoccola D."/>
            <person name="Flot J.-F."/>
            <person name="Tambutte S."/>
            <person name="Allemand D."/>
            <person name="Aranda M."/>
        </authorList>
    </citation>
    <scope>NUCLEOTIDE SEQUENCE [LARGE SCALE GENOMIC DNA]</scope>
</reference>
<feature type="region of interest" description="Disordered" evidence="1">
    <location>
        <begin position="156"/>
        <end position="190"/>
    </location>
</feature>
<sequence length="245" mass="28409">MVVTRNRLNGEKVRESLHCLNLEEEPVGAHGIRVQIHNSECSNSQDVKEQWKTQREETIDVTENKITSAECDGFEFRPASLSTRSEIEQDNRAFESCTSVSKASLTETCPKRKLQGDEKQTRVKNLKGSSSRFKWEMLGQLSTMSNVQFSDTHLTINTEHNSPSPPNSPLYDMPRPSTPAQKQARRAKRQLQLERWEKYDVSRSRQERYKRRNQEIAETTLSLDSRHIQWSHDLVQTVYIDDESE</sequence>
<proteinExistence type="predicted"/>
<gene>
    <name evidence="2" type="ORF">AWC38_SpisGene16251</name>
</gene>
<comment type="caution">
    <text evidence="2">The sequence shown here is derived from an EMBL/GenBank/DDBJ whole genome shotgun (WGS) entry which is preliminary data.</text>
</comment>
<name>A0A2B4RSX8_STYPI</name>
<accession>A0A2B4RSX8</accession>
<evidence type="ECO:0000256" key="1">
    <source>
        <dbReference type="SAM" id="MobiDB-lite"/>
    </source>
</evidence>
<organism evidence="2 3">
    <name type="scientific">Stylophora pistillata</name>
    <name type="common">Smooth cauliflower coral</name>
    <dbReference type="NCBI Taxonomy" id="50429"/>
    <lineage>
        <taxon>Eukaryota</taxon>
        <taxon>Metazoa</taxon>
        <taxon>Cnidaria</taxon>
        <taxon>Anthozoa</taxon>
        <taxon>Hexacorallia</taxon>
        <taxon>Scleractinia</taxon>
        <taxon>Astrocoeniina</taxon>
        <taxon>Pocilloporidae</taxon>
        <taxon>Stylophora</taxon>
    </lineage>
</organism>
<keyword evidence="3" id="KW-1185">Reference proteome</keyword>